<keyword evidence="4" id="KW-1185">Reference proteome</keyword>
<feature type="compositionally biased region" description="Low complexity" evidence="1">
    <location>
        <begin position="239"/>
        <end position="256"/>
    </location>
</feature>
<feature type="compositionally biased region" description="Basic and acidic residues" evidence="1">
    <location>
        <begin position="314"/>
        <end position="332"/>
    </location>
</feature>
<gene>
    <name evidence="3" type="ORF">ALECFALPRED_005821</name>
</gene>
<proteinExistence type="predicted"/>
<organism evidence="3 4">
    <name type="scientific">Alectoria fallacina</name>
    <dbReference type="NCBI Taxonomy" id="1903189"/>
    <lineage>
        <taxon>Eukaryota</taxon>
        <taxon>Fungi</taxon>
        <taxon>Dikarya</taxon>
        <taxon>Ascomycota</taxon>
        <taxon>Pezizomycotina</taxon>
        <taxon>Lecanoromycetes</taxon>
        <taxon>OSLEUM clade</taxon>
        <taxon>Lecanoromycetidae</taxon>
        <taxon>Lecanorales</taxon>
        <taxon>Lecanorineae</taxon>
        <taxon>Parmeliaceae</taxon>
        <taxon>Alectoria</taxon>
    </lineage>
</organism>
<feature type="transmembrane region" description="Helical" evidence="2">
    <location>
        <begin position="263"/>
        <end position="285"/>
    </location>
</feature>
<comment type="caution">
    <text evidence="3">The sequence shown here is derived from an EMBL/GenBank/DDBJ whole genome shotgun (WGS) entry which is preliminary data.</text>
</comment>
<keyword evidence="2" id="KW-1133">Transmembrane helix</keyword>
<dbReference type="AlphaFoldDB" id="A0A8H3FZX1"/>
<keyword evidence="2" id="KW-0812">Transmembrane</keyword>
<dbReference type="EMBL" id="CAJPDR010000368">
    <property type="protein sequence ID" value="CAF9934009.1"/>
    <property type="molecule type" value="Genomic_DNA"/>
</dbReference>
<feature type="compositionally biased region" description="Basic and acidic residues" evidence="1">
    <location>
        <begin position="363"/>
        <end position="374"/>
    </location>
</feature>
<evidence type="ECO:0000256" key="2">
    <source>
        <dbReference type="SAM" id="Phobius"/>
    </source>
</evidence>
<feature type="region of interest" description="Disordered" evidence="1">
    <location>
        <begin position="239"/>
        <end position="259"/>
    </location>
</feature>
<evidence type="ECO:0000313" key="3">
    <source>
        <dbReference type="EMBL" id="CAF9934009.1"/>
    </source>
</evidence>
<dbReference type="Pfam" id="PF14610">
    <property type="entry name" value="Psg1"/>
    <property type="match status" value="1"/>
</dbReference>
<evidence type="ECO:0000313" key="4">
    <source>
        <dbReference type="Proteomes" id="UP000664203"/>
    </source>
</evidence>
<reference evidence="3" key="1">
    <citation type="submission" date="2021-03" db="EMBL/GenBank/DDBJ databases">
        <authorList>
            <person name="Tagirdzhanova G."/>
        </authorList>
    </citation>
    <scope>NUCLEOTIDE SEQUENCE</scope>
</reference>
<evidence type="ECO:0000256" key="1">
    <source>
        <dbReference type="SAM" id="MobiDB-lite"/>
    </source>
</evidence>
<keyword evidence="2" id="KW-0472">Membrane</keyword>
<name>A0A8H3FZX1_9LECA</name>
<accession>A0A8H3FZX1</accession>
<feature type="region of interest" description="Disordered" evidence="1">
    <location>
        <begin position="295"/>
        <end position="374"/>
    </location>
</feature>
<dbReference type="InterPro" id="IPR028000">
    <property type="entry name" value="Pma1"/>
</dbReference>
<protein>
    <submittedName>
        <fullName evidence="3">Uncharacterized protein</fullName>
    </submittedName>
</protein>
<dbReference type="Proteomes" id="UP000664203">
    <property type="component" value="Unassembled WGS sequence"/>
</dbReference>
<feature type="compositionally biased region" description="Gly residues" evidence="1">
    <location>
        <begin position="295"/>
        <end position="309"/>
    </location>
</feature>
<dbReference type="OrthoDB" id="4084551at2759"/>
<sequence length="374" mass="39121">MGGRKSPIGRAHWVSMFFCVYMALQMGRFTSAALLDRRQADDFSAKNPGDSDASGLLTVVAATAPASVPTAATEIIANATAISNGTAKASSISSADAVATTASSPLNSTNDPNMCHRTYTTDPQGATYIANPFCKPFDGQEVYPNIRYQVTWDPSLFEDGANNTVQVYNVDATGLDSPATADILASLNATNFEGSVFLNMSSAWLIGQPTANITLNLIVDQEGSDPEVFAGPIFTLLSTSSSDSTHSSPSSAPSSSKKLGEKVGLPIGLVLLIVAAIAAALFVCFRKRRGKGYGTGKSLGQRVGGNGAGRGHRRDASFHDEPTTGLELKDRNTGLTGESPGDNWDWGSPVSSPTSAGGAGNAFRDEIQRQRSGR</sequence>